<dbReference type="InterPro" id="IPR004676">
    <property type="entry name" value="Cd-R_transporter"/>
</dbReference>
<dbReference type="PATRIC" id="fig|1423781.4.peg.456"/>
<dbReference type="Proteomes" id="UP000052012">
    <property type="component" value="Unassembled WGS sequence"/>
</dbReference>
<proteinExistence type="predicted"/>
<evidence type="ECO:0000256" key="1">
    <source>
        <dbReference type="SAM" id="Phobius"/>
    </source>
</evidence>
<dbReference type="Pfam" id="PF03596">
    <property type="entry name" value="Cad"/>
    <property type="match status" value="1"/>
</dbReference>
<reference evidence="2 3" key="1">
    <citation type="journal article" date="2015" name="Genome Announc.">
        <title>Expanding the biotechnology potential of lactobacilli through comparative genomics of 213 strains and associated genera.</title>
        <authorList>
            <person name="Sun Z."/>
            <person name="Harris H.M."/>
            <person name="McCann A."/>
            <person name="Guo C."/>
            <person name="Argimon S."/>
            <person name="Zhang W."/>
            <person name="Yang X."/>
            <person name="Jeffery I.B."/>
            <person name="Cooney J.C."/>
            <person name="Kagawa T.F."/>
            <person name="Liu W."/>
            <person name="Song Y."/>
            <person name="Salvetti E."/>
            <person name="Wrobel A."/>
            <person name="Rasinkangas P."/>
            <person name="Parkhill J."/>
            <person name="Rea M.C."/>
            <person name="O'Sullivan O."/>
            <person name="Ritari J."/>
            <person name="Douillard F.P."/>
            <person name="Paul Ross R."/>
            <person name="Yang R."/>
            <person name="Briner A.E."/>
            <person name="Felis G.E."/>
            <person name="de Vos W.M."/>
            <person name="Barrangou R."/>
            <person name="Klaenhammer T.R."/>
            <person name="Caufield P.W."/>
            <person name="Cui Y."/>
            <person name="Zhang H."/>
            <person name="O'Toole P.W."/>
        </authorList>
    </citation>
    <scope>NUCLEOTIDE SEQUENCE [LARGE SCALE GENOMIC DNA]</scope>
    <source>
        <strain evidence="2 3">DSM 23829</strain>
    </source>
</reference>
<sequence>MLQYTYVKKNICKDGYMINYWLLALTFLSVNLDFFFMLIFLVKKYNLRQSIIGYIIGVTVILTLSFIIGQTLAYFIPEWMMGILGLLPIYMALKDDDDEDNVSSHKSPILSFVITYLSVCAGCNLSIFLPVLIGISLKQFIIILIFINTLTIVVTIIVKFIADIRLVNKVMQKYGEKLMKICYILVGLYVLWDSGLIEHLIKLL</sequence>
<accession>A0A0R2AL57</accession>
<evidence type="ECO:0000313" key="3">
    <source>
        <dbReference type="Proteomes" id="UP000052012"/>
    </source>
</evidence>
<dbReference type="EMBL" id="AYYQ01000035">
    <property type="protein sequence ID" value="KRM67725.1"/>
    <property type="molecule type" value="Genomic_DNA"/>
</dbReference>
<dbReference type="AlphaFoldDB" id="A0A0R2AL57"/>
<dbReference type="STRING" id="1423781.FD06_GL000444"/>
<keyword evidence="3" id="KW-1185">Reference proteome</keyword>
<organism evidence="2 3">
    <name type="scientific">Apilactobacillus ozensis DSM 23829 = JCM 17196</name>
    <dbReference type="NCBI Taxonomy" id="1423781"/>
    <lineage>
        <taxon>Bacteria</taxon>
        <taxon>Bacillati</taxon>
        <taxon>Bacillota</taxon>
        <taxon>Bacilli</taxon>
        <taxon>Lactobacillales</taxon>
        <taxon>Lactobacillaceae</taxon>
        <taxon>Apilactobacillus</taxon>
    </lineage>
</organism>
<feature type="transmembrane region" description="Helical" evidence="1">
    <location>
        <begin position="141"/>
        <end position="161"/>
    </location>
</feature>
<keyword evidence="1" id="KW-0812">Transmembrane</keyword>
<feature type="transmembrane region" description="Helical" evidence="1">
    <location>
        <begin position="20"/>
        <end position="42"/>
    </location>
</feature>
<feature type="transmembrane region" description="Helical" evidence="1">
    <location>
        <begin position="51"/>
        <end position="68"/>
    </location>
</feature>
<protein>
    <submittedName>
        <fullName evidence="2">Integral membrane protein</fullName>
    </submittedName>
</protein>
<keyword evidence="1" id="KW-0472">Membrane</keyword>
<evidence type="ECO:0000313" key="2">
    <source>
        <dbReference type="EMBL" id="KRM67725.1"/>
    </source>
</evidence>
<keyword evidence="1" id="KW-1133">Transmembrane helix</keyword>
<feature type="transmembrane region" description="Helical" evidence="1">
    <location>
        <begin position="113"/>
        <end position="135"/>
    </location>
</feature>
<name>A0A0R2AL57_9LACO</name>
<comment type="caution">
    <text evidence="2">The sequence shown here is derived from an EMBL/GenBank/DDBJ whole genome shotgun (WGS) entry which is preliminary data.</text>
</comment>
<gene>
    <name evidence="2" type="ORF">FD06_GL000444</name>
</gene>
<feature type="transmembrane region" description="Helical" evidence="1">
    <location>
        <begin position="74"/>
        <end position="93"/>
    </location>
</feature>